<dbReference type="Proteomes" id="UP000016658">
    <property type="component" value="Unassembled WGS sequence"/>
</dbReference>
<evidence type="ECO:0000313" key="2">
    <source>
        <dbReference type="EMBL" id="ERK46872.1"/>
    </source>
</evidence>
<evidence type="ECO:0000256" key="1">
    <source>
        <dbReference type="SAM" id="Phobius"/>
    </source>
</evidence>
<reference evidence="2 3" key="1">
    <citation type="submission" date="2013-06" db="EMBL/GenBank/DDBJ databases">
        <authorList>
            <person name="Weinstock G."/>
            <person name="Sodergren E."/>
            <person name="Lobos E.A."/>
            <person name="Fulton L."/>
            <person name="Fulton R."/>
            <person name="Courtney L."/>
            <person name="Fronick C."/>
            <person name="O'Laughlin M."/>
            <person name="Godfrey J."/>
            <person name="Wilson R.M."/>
            <person name="Miner T."/>
            <person name="Farmer C."/>
            <person name="Delehaunty K."/>
            <person name="Cordes M."/>
            <person name="Minx P."/>
            <person name="Tomlinson C."/>
            <person name="Chen J."/>
            <person name="Wollam A."/>
            <person name="Pepin K.H."/>
            <person name="Bhonagiri V."/>
            <person name="Zhang X."/>
            <person name="Warren W."/>
            <person name="Mitreva M."/>
            <person name="Mardis E.R."/>
            <person name="Wilson R.K."/>
        </authorList>
    </citation>
    <scope>NUCLEOTIDE SEQUENCE [LARGE SCALE GENOMIC DNA]</scope>
    <source>
        <strain evidence="2 3">ATCC 27803</strain>
    </source>
</reference>
<dbReference type="EMBL" id="AWVI01000015">
    <property type="protein sequence ID" value="ERK46872.1"/>
    <property type="molecule type" value="Genomic_DNA"/>
</dbReference>
<feature type="transmembrane region" description="Helical" evidence="1">
    <location>
        <begin position="34"/>
        <end position="56"/>
    </location>
</feature>
<evidence type="ECO:0000313" key="3">
    <source>
        <dbReference type="Proteomes" id="UP000016658"/>
    </source>
</evidence>
<dbReference type="HOGENOM" id="CLU_2008691_0_0_9"/>
<name>U2R847_9FIRM</name>
<keyword evidence="1" id="KW-1133">Transmembrane helix</keyword>
<organism evidence="2 3">
    <name type="scientific">Faecalitalea cylindroides ATCC 27803</name>
    <dbReference type="NCBI Taxonomy" id="649755"/>
    <lineage>
        <taxon>Bacteria</taxon>
        <taxon>Bacillati</taxon>
        <taxon>Bacillota</taxon>
        <taxon>Erysipelotrichia</taxon>
        <taxon>Erysipelotrichales</taxon>
        <taxon>Erysipelotrichaceae</taxon>
        <taxon>Faecalitalea</taxon>
    </lineage>
</organism>
<protein>
    <submittedName>
        <fullName evidence="2">Uncharacterized protein</fullName>
    </submittedName>
</protein>
<feature type="transmembrane region" description="Helical" evidence="1">
    <location>
        <begin position="7"/>
        <end position="28"/>
    </location>
</feature>
<comment type="caution">
    <text evidence="2">The sequence shown here is derived from an EMBL/GenBank/DDBJ whole genome shotgun (WGS) entry which is preliminary data.</text>
</comment>
<accession>U2R847</accession>
<keyword evidence="1" id="KW-0472">Membrane</keyword>
<feature type="non-terminal residue" evidence="2">
    <location>
        <position position="124"/>
    </location>
</feature>
<sequence length="124" mass="14557">MKIFYALSVMLKVLALILGILNIAYVFMVKEWVYLLFLGLTVVVPMCFATIFWSFYSAYLTADFRCKSNEVVTIKDKEIVYTFYDNRAGINDSLFAYDQIDRIEYDEETTILTIYGNILVRFFE</sequence>
<dbReference type="AlphaFoldDB" id="U2R847"/>
<proteinExistence type="predicted"/>
<gene>
    <name evidence="2" type="ORF">HMPREF0367_00292</name>
</gene>
<keyword evidence="1" id="KW-0812">Transmembrane</keyword>